<dbReference type="PANTHER" id="PTHR14222">
    <property type="entry name" value="CONDENSIN"/>
    <property type="match status" value="1"/>
</dbReference>
<dbReference type="Proteomes" id="UP000070544">
    <property type="component" value="Unassembled WGS sequence"/>
</dbReference>
<dbReference type="GO" id="GO:0051301">
    <property type="term" value="P:cell division"/>
    <property type="evidence" value="ECO:0007669"/>
    <property type="project" value="UniProtKB-KW"/>
</dbReference>
<keyword evidence="2" id="KW-0132">Cell division</keyword>
<gene>
    <name evidence="9" type="ORF">M427DRAFT_210558</name>
</gene>
<dbReference type="OrthoDB" id="10263978at2759"/>
<evidence type="ECO:0000256" key="4">
    <source>
        <dbReference type="ARBA" id="ARBA00023067"/>
    </source>
</evidence>
<dbReference type="PANTHER" id="PTHR14222:SF1">
    <property type="entry name" value="CONDENSIN-2 COMPLEX SUBUNIT D3"/>
    <property type="match status" value="1"/>
</dbReference>
<dbReference type="GO" id="GO:0000796">
    <property type="term" value="C:condensin complex"/>
    <property type="evidence" value="ECO:0007669"/>
    <property type="project" value="TreeGrafter"/>
</dbReference>
<dbReference type="GO" id="GO:0005634">
    <property type="term" value="C:nucleus"/>
    <property type="evidence" value="ECO:0007669"/>
    <property type="project" value="UniProtKB-SubCell"/>
</dbReference>
<dbReference type="InterPro" id="IPR011989">
    <property type="entry name" value="ARM-like"/>
</dbReference>
<dbReference type="InterPro" id="IPR032682">
    <property type="entry name" value="Cnd1_C"/>
</dbReference>
<keyword evidence="4" id="KW-0226">DNA condensation</keyword>
<name>A0A139AP71_GONPJ</name>
<dbReference type="Gene3D" id="1.25.10.10">
    <property type="entry name" value="Leucine-rich Repeat Variant"/>
    <property type="match status" value="1"/>
</dbReference>
<dbReference type="STRING" id="1344416.A0A139AP71"/>
<dbReference type="AlphaFoldDB" id="A0A139AP71"/>
<evidence type="ECO:0000256" key="1">
    <source>
        <dbReference type="ARBA" id="ARBA00004123"/>
    </source>
</evidence>
<dbReference type="EMBL" id="KQ965742">
    <property type="protein sequence ID" value="KXS18444.1"/>
    <property type="molecule type" value="Genomic_DNA"/>
</dbReference>
<dbReference type="Pfam" id="PF12717">
    <property type="entry name" value="Cnd1"/>
    <property type="match status" value="1"/>
</dbReference>
<feature type="region of interest" description="Disordered" evidence="7">
    <location>
        <begin position="73"/>
        <end position="109"/>
    </location>
</feature>
<dbReference type="GO" id="GO:0042393">
    <property type="term" value="F:histone binding"/>
    <property type="evidence" value="ECO:0007669"/>
    <property type="project" value="TreeGrafter"/>
</dbReference>
<reference evidence="9 10" key="1">
    <citation type="journal article" date="2015" name="Genome Biol. Evol.">
        <title>Phylogenomic analyses indicate that early fungi evolved digesting cell walls of algal ancestors of land plants.</title>
        <authorList>
            <person name="Chang Y."/>
            <person name="Wang S."/>
            <person name="Sekimoto S."/>
            <person name="Aerts A.L."/>
            <person name="Choi C."/>
            <person name="Clum A."/>
            <person name="LaButti K.M."/>
            <person name="Lindquist E.A."/>
            <person name="Yee Ngan C."/>
            <person name="Ohm R.A."/>
            <person name="Salamov A.A."/>
            <person name="Grigoriev I.V."/>
            <person name="Spatafora J.W."/>
            <person name="Berbee M.L."/>
        </authorList>
    </citation>
    <scope>NUCLEOTIDE SEQUENCE [LARGE SCALE GENOMIC DNA]</scope>
    <source>
        <strain evidence="9 10">JEL478</strain>
    </source>
</reference>
<dbReference type="InterPro" id="IPR026971">
    <property type="entry name" value="CND1/NCAPD3"/>
</dbReference>
<evidence type="ECO:0000256" key="6">
    <source>
        <dbReference type="ARBA" id="ARBA00023306"/>
    </source>
</evidence>
<evidence type="ECO:0000256" key="2">
    <source>
        <dbReference type="ARBA" id="ARBA00022618"/>
    </source>
</evidence>
<dbReference type="SUPFAM" id="SSF48371">
    <property type="entry name" value="ARM repeat"/>
    <property type="match status" value="1"/>
</dbReference>
<protein>
    <recommendedName>
        <fullName evidence="8">Condensin complex subunit 1 C-terminal domain-containing protein</fullName>
    </recommendedName>
</protein>
<evidence type="ECO:0000256" key="7">
    <source>
        <dbReference type="SAM" id="MobiDB-lite"/>
    </source>
</evidence>
<evidence type="ECO:0000313" key="9">
    <source>
        <dbReference type="EMBL" id="KXS18444.1"/>
    </source>
</evidence>
<feature type="compositionally biased region" description="Basic residues" evidence="7">
    <location>
        <begin position="1"/>
        <end position="10"/>
    </location>
</feature>
<keyword evidence="5" id="KW-0539">Nucleus</keyword>
<dbReference type="GO" id="GO:0000779">
    <property type="term" value="C:condensed chromosome, centromeric region"/>
    <property type="evidence" value="ECO:0007669"/>
    <property type="project" value="TreeGrafter"/>
</dbReference>
<organism evidence="9 10">
    <name type="scientific">Gonapodya prolifera (strain JEL478)</name>
    <name type="common">Monoblepharis prolifera</name>
    <dbReference type="NCBI Taxonomy" id="1344416"/>
    <lineage>
        <taxon>Eukaryota</taxon>
        <taxon>Fungi</taxon>
        <taxon>Fungi incertae sedis</taxon>
        <taxon>Chytridiomycota</taxon>
        <taxon>Chytridiomycota incertae sedis</taxon>
        <taxon>Monoblepharidomycetes</taxon>
        <taxon>Monoblepharidales</taxon>
        <taxon>Gonapodyaceae</taxon>
        <taxon>Gonapodya</taxon>
    </lineage>
</organism>
<evidence type="ECO:0000259" key="8">
    <source>
        <dbReference type="Pfam" id="PF12717"/>
    </source>
</evidence>
<keyword evidence="10" id="KW-1185">Reference proteome</keyword>
<evidence type="ECO:0000256" key="5">
    <source>
        <dbReference type="ARBA" id="ARBA00023242"/>
    </source>
</evidence>
<proteinExistence type="predicted"/>
<feature type="domain" description="Condensin complex subunit 1 C-terminal" evidence="8">
    <location>
        <begin position="515"/>
        <end position="665"/>
    </location>
</feature>
<comment type="subcellular location">
    <subcellularLocation>
        <location evidence="1">Nucleus</location>
    </subcellularLocation>
</comment>
<keyword evidence="3" id="KW-0498">Mitosis</keyword>
<accession>A0A139AP71</accession>
<sequence>MNLIRRRPPRRTTGAPDASAFAEGSSSVLGDTGSRPATLAQSVLARSEEAKAAVRRAAVSVLVAAVVRELSETFSRKRTKSNSGGELDVSMDEPLGSSPKDAGTDTYSVSASPVGPATMHFSHPLPATHAMLGMLKDRCGDKAGSVRKAAIHGMVEVVRVVKEGGGELEWGWIWKTWKASLFPTAFDPDNAIQEEMADIVIAEVVEGVLQRPSIMSPLLFSLDRTSTLALRHMCTILVRKGGITKSWIQNIGRVAQDLIGRKSASDAITKDKGKGKGKARKTDSIPRANAIRGTDINAEGVWRLYRELSTASPAFADVPMVLTSWENIENEVLGDDLKGRILEHMIEVLGAAGFKGISASEDPRKLRASVIDKLGMMLIPVRAIASAVNLVVQLTEGKAAKVNEADSTWKLLLDRAEGQLDLKKIVENPQHVDSEAILRAIVMGICVAQLAPNALPTKFVASLQSILATTSKEVIGLKAQALIGLGKLAAQNDDLAKIILPVVARELETSLDFTMRNNAAIVLCDLARYSKSDRYVHILGNTLADESELVRRQVLQGLTRLLQEEYIKLSPDLFLKIVSRVADPVPEVRSVAEYCLLEVLLPKQPGCLYSHFVDNVAFLNNDTDSRAVKIWVRGEMEVRFTLPGDGENEIKRRSIFKFMLSNFTDVQRLELRQKICTDVIGNVLGGQIDITTQGGRGQLQDALWALCCQVSHHITLHEDFHD</sequence>
<dbReference type="GO" id="GO:0010032">
    <property type="term" value="P:meiotic chromosome condensation"/>
    <property type="evidence" value="ECO:0007669"/>
    <property type="project" value="TreeGrafter"/>
</dbReference>
<feature type="region of interest" description="Disordered" evidence="7">
    <location>
        <begin position="1"/>
        <end position="35"/>
    </location>
</feature>
<dbReference type="GO" id="GO:0007076">
    <property type="term" value="P:mitotic chromosome condensation"/>
    <property type="evidence" value="ECO:0007669"/>
    <property type="project" value="InterPro"/>
</dbReference>
<dbReference type="InterPro" id="IPR016024">
    <property type="entry name" value="ARM-type_fold"/>
</dbReference>
<evidence type="ECO:0000313" key="10">
    <source>
        <dbReference type="Proteomes" id="UP000070544"/>
    </source>
</evidence>
<keyword evidence="6" id="KW-0131">Cell cycle</keyword>
<evidence type="ECO:0000256" key="3">
    <source>
        <dbReference type="ARBA" id="ARBA00022776"/>
    </source>
</evidence>